<dbReference type="AlphaFoldDB" id="A0AAD8LV88"/>
<evidence type="ECO:0000313" key="3">
    <source>
        <dbReference type="Proteomes" id="UP001237642"/>
    </source>
</evidence>
<protein>
    <recommendedName>
        <fullName evidence="1">Reverse transcriptase zinc-binding domain-containing protein</fullName>
    </recommendedName>
</protein>
<reference evidence="2" key="2">
    <citation type="submission" date="2023-05" db="EMBL/GenBank/DDBJ databases">
        <authorList>
            <person name="Schelkunov M.I."/>
        </authorList>
    </citation>
    <scope>NUCLEOTIDE SEQUENCE</scope>
    <source>
        <strain evidence="2">Hsosn_3</strain>
        <tissue evidence="2">Leaf</tissue>
    </source>
</reference>
<comment type="caution">
    <text evidence="2">The sequence shown here is derived from an EMBL/GenBank/DDBJ whole genome shotgun (WGS) entry which is preliminary data.</text>
</comment>
<dbReference type="Pfam" id="PF13966">
    <property type="entry name" value="zf-RVT"/>
    <property type="match status" value="1"/>
</dbReference>
<dbReference type="Proteomes" id="UP001237642">
    <property type="component" value="Unassembled WGS sequence"/>
</dbReference>
<name>A0AAD8LV88_9APIA</name>
<evidence type="ECO:0000313" key="2">
    <source>
        <dbReference type="EMBL" id="KAK1351795.1"/>
    </source>
</evidence>
<gene>
    <name evidence="2" type="ORF">POM88_054078</name>
</gene>
<dbReference type="InterPro" id="IPR026960">
    <property type="entry name" value="RVT-Znf"/>
</dbReference>
<evidence type="ECO:0000259" key="1">
    <source>
        <dbReference type="Pfam" id="PF13966"/>
    </source>
</evidence>
<dbReference type="EMBL" id="JAUIZM010000027">
    <property type="protein sequence ID" value="KAK1351795.1"/>
    <property type="molecule type" value="Genomic_DNA"/>
</dbReference>
<accession>A0AAD8LV88</accession>
<reference evidence="2" key="1">
    <citation type="submission" date="2023-02" db="EMBL/GenBank/DDBJ databases">
        <title>Genome of toxic invasive species Heracleum sosnowskyi carries increased number of genes despite the absence of recent whole-genome duplications.</title>
        <authorList>
            <person name="Schelkunov M."/>
            <person name="Shtratnikova V."/>
            <person name="Makarenko M."/>
            <person name="Klepikova A."/>
            <person name="Omelchenko D."/>
            <person name="Novikova G."/>
            <person name="Obukhova E."/>
            <person name="Bogdanov V."/>
            <person name="Penin A."/>
            <person name="Logacheva M."/>
        </authorList>
    </citation>
    <scope>NUCLEOTIDE SEQUENCE</scope>
    <source>
        <strain evidence="2">Hsosn_3</strain>
        <tissue evidence="2">Leaf</tissue>
    </source>
</reference>
<feature type="domain" description="Reverse transcriptase zinc-binding" evidence="1">
    <location>
        <begin position="17"/>
        <end position="101"/>
    </location>
</feature>
<keyword evidence="3" id="KW-1185">Reference proteome</keyword>
<sequence>MVVNVGGWSAMVQDGKFSIKGMYNQLRGKYGKVPWGRVFCKNKASPKALFITKLAAWNKLLTRDELLVWKMVANNIRTLCDAAPESVEHLLFICAYAEGIWSEVLDIIQFRICLLQVLNQS</sequence>
<proteinExistence type="predicted"/>
<organism evidence="2 3">
    <name type="scientific">Heracleum sosnowskyi</name>
    <dbReference type="NCBI Taxonomy" id="360622"/>
    <lineage>
        <taxon>Eukaryota</taxon>
        <taxon>Viridiplantae</taxon>
        <taxon>Streptophyta</taxon>
        <taxon>Embryophyta</taxon>
        <taxon>Tracheophyta</taxon>
        <taxon>Spermatophyta</taxon>
        <taxon>Magnoliopsida</taxon>
        <taxon>eudicotyledons</taxon>
        <taxon>Gunneridae</taxon>
        <taxon>Pentapetalae</taxon>
        <taxon>asterids</taxon>
        <taxon>campanulids</taxon>
        <taxon>Apiales</taxon>
        <taxon>Apiaceae</taxon>
        <taxon>Apioideae</taxon>
        <taxon>apioid superclade</taxon>
        <taxon>Tordylieae</taxon>
        <taxon>Tordyliinae</taxon>
        <taxon>Heracleum</taxon>
    </lineage>
</organism>